<dbReference type="InterPro" id="IPR051165">
    <property type="entry name" value="Multifunctional_ANK_Repeat"/>
</dbReference>
<dbReference type="Pfam" id="PF12796">
    <property type="entry name" value="Ank_2"/>
    <property type="match status" value="4"/>
</dbReference>
<feature type="repeat" description="ANK" evidence="3">
    <location>
        <begin position="500"/>
        <end position="526"/>
    </location>
</feature>
<feature type="repeat" description="ANK" evidence="3">
    <location>
        <begin position="398"/>
        <end position="430"/>
    </location>
</feature>
<feature type="repeat" description="ANK" evidence="3">
    <location>
        <begin position="431"/>
        <end position="465"/>
    </location>
</feature>
<dbReference type="PROSITE" id="PS50088">
    <property type="entry name" value="ANK_REPEAT"/>
    <property type="match status" value="10"/>
</dbReference>
<dbReference type="PANTHER" id="PTHR24123:SF33">
    <property type="entry name" value="PROTEIN HOS4"/>
    <property type="match status" value="1"/>
</dbReference>
<evidence type="ECO:0000313" key="4">
    <source>
        <dbReference type="EMBL" id="KAJ3616119.1"/>
    </source>
</evidence>
<dbReference type="InterPro" id="IPR036770">
    <property type="entry name" value="Ankyrin_rpt-contain_sf"/>
</dbReference>
<reference evidence="4" key="1">
    <citation type="journal article" date="2023" name="G3 (Bethesda)">
        <title>Whole genome assemblies of Zophobas morio and Tenebrio molitor.</title>
        <authorList>
            <person name="Kaur S."/>
            <person name="Stinson S.A."/>
            <person name="diCenzo G.C."/>
        </authorList>
    </citation>
    <scope>NUCLEOTIDE SEQUENCE</scope>
    <source>
        <strain evidence="4">QUZm001</strain>
    </source>
</reference>
<dbReference type="SUPFAM" id="SSF48403">
    <property type="entry name" value="Ankyrin repeat"/>
    <property type="match status" value="2"/>
</dbReference>
<feature type="repeat" description="ANK" evidence="3">
    <location>
        <begin position="71"/>
        <end position="103"/>
    </location>
</feature>
<dbReference type="PRINTS" id="PR01415">
    <property type="entry name" value="ANKYRIN"/>
</dbReference>
<evidence type="ECO:0000256" key="2">
    <source>
        <dbReference type="ARBA" id="ARBA00023043"/>
    </source>
</evidence>
<feature type="repeat" description="ANK" evidence="3">
    <location>
        <begin position="467"/>
        <end position="499"/>
    </location>
</feature>
<dbReference type="PANTHER" id="PTHR24123">
    <property type="entry name" value="ANKYRIN REPEAT-CONTAINING"/>
    <property type="match status" value="1"/>
</dbReference>
<comment type="caution">
    <text evidence="4">The sequence shown here is derived from an EMBL/GenBank/DDBJ whole genome shotgun (WGS) entry which is preliminary data.</text>
</comment>
<feature type="repeat" description="ANK" evidence="3">
    <location>
        <begin position="104"/>
        <end position="136"/>
    </location>
</feature>
<dbReference type="Proteomes" id="UP001168821">
    <property type="component" value="Unassembled WGS sequence"/>
</dbReference>
<dbReference type="SMART" id="SM00248">
    <property type="entry name" value="ANK"/>
    <property type="match status" value="12"/>
</dbReference>
<dbReference type="Gene3D" id="1.25.40.20">
    <property type="entry name" value="Ankyrin repeat-containing domain"/>
    <property type="match status" value="3"/>
</dbReference>
<evidence type="ECO:0000313" key="5">
    <source>
        <dbReference type="Proteomes" id="UP001168821"/>
    </source>
</evidence>
<dbReference type="Pfam" id="PF00023">
    <property type="entry name" value="Ank"/>
    <property type="match status" value="1"/>
</dbReference>
<gene>
    <name evidence="4" type="ORF">Zmor_012053</name>
</gene>
<keyword evidence="5" id="KW-1185">Reference proteome</keyword>
<name>A0AA38HH07_9CUCU</name>
<organism evidence="4 5">
    <name type="scientific">Zophobas morio</name>
    <dbReference type="NCBI Taxonomy" id="2755281"/>
    <lineage>
        <taxon>Eukaryota</taxon>
        <taxon>Metazoa</taxon>
        <taxon>Ecdysozoa</taxon>
        <taxon>Arthropoda</taxon>
        <taxon>Hexapoda</taxon>
        <taxon>Insecta</taxon>
        <taxon>Pterygota</taxon>
        <taxon>Neoptera</taxon>
        <taxon>Endopterygota</taxon>
        <taxon>Coleoptera</taxon>
        <taxon>Polyphaga</taxon>
        <taxon>Cucujiformia</taxon>
        <taxon>Tenebrionidae</taxon>
        <taxon>Zophobas</taxon>
    </lineage>
</organism>
<feature type="repeat" description="ANK" evidence="3">
    <location>
        <begin position="246"/>
        <end position="278"/>
    </location>
</feature>
<evidence type="ECO:0000256" key="3">
    <source>
        <dbReference type="PROSITE-ProRule" id="PRU00023"/>
    </source>
</evidence>
<dbReference type="EMBL" id="JALNTZ010003737">
    <property type="protein sequence ID" value="KAJ3616119.1"/>
    <property type="molecule type" value="Genomic_DNA"/>
</dbReference>
<feature type="repeat" description="ANK" evidence="3">
    <location>
        <begin position="35"/>
        <end position="70"/>
    </location>
</feature>
<proteinExistence type="predicted"/>
<keyword evidence="2 3" id="KW-0040">ANK repeat</keyword>
<accession>A0AA38HH07</accession>
<dbReference type="PROSITE" id="PS50297">
    <property type="entry name" value="ANK_REP_REGION"/>
    <property type="match status" value="7"/>
</dbReference>
<dbReference type="InterPro" id="IPR002110">
    <property type="entry name" value="Ankyrin_rpt"/>
</dbReference>
<evidence type="ECO:0000256" key="1">
    <source>
        <dbReference type="ARBA" id="ARBA00022737"/>
    </source>
</evidence>
<evidence type="ECO:0008006" key="6">
    <source>
        <dbReference type="Google" id="ProtNLM"/>
    </source>
</evidence>
<feature type="repeat" description="ANK" evidence="3">
    <location>
        <begin position="365"/>
        <end position="397"/>
    </location>
</feature>
<protein>
    <recommendedName>
        <fullName evidence="6">Ankyrin repeat protein</fullName>
    </recommendedName>
</protein>
<feature type="repeat" description="ANK" evidence="3">
    <location>
        <begin position="213"/>
        <end position="245"/>
    </location>
</feature>
<sequence>MDNPKTIWEFALYGDIPAVQDFLKTNRDVNSVDDHDNSLLHAAVLNKKIDRLKLVKFLVENKSDVNLVNRNQRTPICEAALEGHIEVVKYIFDNNADITIADSESVTPLFAAVSGNHHRIVDLLAKNVADVNIADAQEIIPIHEAALKEIWTLSKFCLTITATSMSKSESVMDLSITQLSRDILPLSNTWQTTMSTGVTTMAKNVKIDVLSQDLVSPVFLAAQNGHFEVVKFLVERGASVDTADDQGDAPVIAAASGEHFGIVKYLVQKNADVNSVNKRGLTTLAHVVARNNTSMAKFLMEKGALVNDIVIEVSILNTNVEIVKLIFDNSKPNVGHLLVAARSGCLDIVTHLLSFRFDPNSRNENGLSPLHVASTLSCLPVVEFIIKNDADVNSATPEGVTALHGASTNGYLDVVKALVTNGADVNVPDLNRVTPLYMAADVKEESSAVVKYLVEKKARPDIVDTRYEHTPLMAALMTGNVQSAKVLIESGADVKVLDLAGNNLLHFAIAIREFDLVKVLVQRGVDGLGANQSGQTQLWIADQTKQDEIVNFIKEHHSNGCCCVLS</sequence>
<keyword evidence="1" id="KW-0677">Repeat</keyword>
<dbReference type="AlphaFoldDB" id="A0AA38HH07"/>